<dbReference type="Gene3D" id="2.130.10.10">
    <property type="entry name" value="YVTN repeat-like/Quinoprotein amine dehydrogenase"/>
    <property type="match status" value="2"/>
</dbReference>
<dbReference type="Proteomes" id="UP000214646">
    <property type="component" value="Unassembled WGS sequence"/>
</dbReference>
<evidence type="ECO:0000313" key="3">
    <source>
        <dbReference type="Proteomes" id="UP000214646"/>
    </source>
</evidence>
<reference evidence="3" key="1">
    <citation type="submission" date="2017-06" db="EMBL/GenBank/DDBJ databases">
        <title>Genome analysis of Fimbriiglobus ruber SP5, the first member of the order Planctomycetales with confirmed chitinolytic capability.</title>
        <authorList>
            <person name="Ravin N.V."/>
            <person name="Rakitin A.L."/>
            <person name="Ivanova A.A."/>
            <person name="Beletsky A.V."/>
            <person name="Kulichevskaya I.S."/>
            <person name="Mardanov A.V."/>
            <person name="Dedysh S.N."/>
        </authorList>
    </citation>
    <scope>NUCLEOTIDE SEQUENCE [LARGE SCALE GENOMIC DNA]</scope>
    <source>
        <strain evidence="3">SP5</strain>
    </source>
</reference>
<dbReference type="PROSITE" id="PS50294">
    <property type="entry name" value="WD_REPEATS_REGION"/>
    <property type="match status" value="1"/>
</dbReference>
<feature type="repeat" description="WD" evidence="1">
    <location>
        <begin position="262"/>
        <end position="301"/>
    </location>
</feature>
<keyword evidence="3" id="KW-1185">Reference proteome</keyword>
<name>A0A225E0N6_9BACT</name>
<protein>
    <submittedName>
        <fullName evidence="2">WD-40 repeat protein</fullName>
    </submittedName>
</protein>
<dbReference type="InterPro" id="IPR001680">
    <property type="entry name" value="WD40_rpt"/>
</dbReference>
<proteinExistence type="predicted"/>
<dbReference type="Pfam" id="PF00400">
    <property type="entry name" value="WD40"/>
    <property type="match status" value="3"/>
</dbReference>
<dbReference type="SUPFAM" id="SSF82171">
    <property type="entry name" value="DPP6 N-terminal domain-like"/>
    <property type="match status" value="1"/>
</dbReference>
<keyword evidence="1" id="KW-0853">WD repeat</keyword>
<organism evidence="2 3">
    <name type="scientific">Fimbriiglobus ruber</name>
    <dbReference type="NCBI Taxonomy" id="1908690"/>
    <lineage>
        <taxon>Bacteria</taxon>
        <taxon>Pseudomonadati</taxon>
        <taxon>Planctomycetota</taxon>
        <taxon>Planctomycetia</taxon>
        <taxon>Gemmatales</taxon>
        <taxon>Gemmataceae</taxon>
        <taxon>Fimbriiglobus</taxon>
    </lineage>
</organism>
<evidence type="ECO:0000313" key="2">
    <source>
        <dbReference type="EMBL" id="OWK43059.1"/>
    </source>
</evidence>
<comment type="caution">
    <text evidence="2">The sequence shown here is derived from an EMBL/GenBank/DDBJ whole genome shotgun (WGS) entry which is preliminary data.</text>
</comment>
<dbReference type="PANTHER" id="PTHR19879:SF9">
    <property type="entry name" value="TRANSCRIPTION INITIATION FACTOR TFIID SUBUNIT 5"/>
    <property type="match status" value="1"/>
</dbReference>
<dbReference type="PANTHER" id="PTHR19879">
    <property type="entry name" value="TRANSCRIPTION INITIATION FACTOR TFIID"/>
    <property type="match status" value="1"/>
</dbReference>
<dbReference type="AlphaFoldDB" id="A0A225E0N6"/>
<gene>
    <name evidence="2" type="ORF">FRUB_02658</name>
</gene>
<evidence type="ECO:0000256" key="1">
    <source>
        <dbReference type="PROSITE-ProRule" id="PRU00221"/>
    </source>
</evidence>
<dbReference type="PROSITE" id="PS50082">
    <property type="entry name" value="WD_REPEATS_2"/>
    <property type="match status" value="1"/>
</dbReference>
<dbReference type="EMBL" id="NIDE01000004">
    <property type="protein sequence ID" value="OWK43059.1"/>
    <property type="molecule type" value="Genomic_DNA"/>
</dbReference>
<sequence>MEGTIIKSKLAFSPDAKVLATIVNDDVRLREVRTGMILFDLRGSLTDPNDIAFSPDGQTLAVGGNDEIQLWNTRTGQLRSSLKEDDLGKIWQMIYTPDGKTLVFAADGLVRVWNPASDKQSTSLYEKPRNIPRLAMPSDGHTLAISTEESHDDRDFVKIEIWDLKKRMITATWNDDDAERHPFVFFQPDGKVLLSVTWFSPTSGIRRWDVRTRKAIGVPVKFHANGLPTAIAPDGKSFVLEDRDTDNLSLRDVVTGNLIAELPGHEIFIQSVAFSKDGRTLATSDGDGVTKIWAVRQPLTK</sequence>
<dbReference type="InterPro" id="IPR015943">
    <property type="entry name" value="WD40/YVTN_repeat-like_dom_sf"/>
</dbReference>
<accession>A0A225E0N6</accession>
<dbReference type="SMART" id="SM00320">
    <property type="entry name" value="WD40"/>
    <property type="match status" value="3"/>
</dbReference>